<dbReference type="Pfam" id="PF13578">
    <property type="entry name" value="Methyltransf_24"/>
    <property type="match status" value="1"/>
</dbReference>
<dbReference type="InterPro" id="IPR029063">
    <property type="entry name" value="SAM-dependent_MTases_sf"/>
</dbReference>
<dbReference type="EC" id="2.1.1.-" evidence="1"/>
<comment type="caution">
    <text evidence="1">The sequence shown here is derived from an EMBL/GenBank/DDBJ whole genome shotgun (WGS) entry which is preliminary data.</text>
</comment>
<keyword evidence="1" id="KW-0489">Methyltransferase</keyword>
<keyword evidence="2" id="KW-1185">Reference proteome</keyword>
<protein>
    <submittedName>
        <fullName evidence="1">O-methyltransferase</fullName>
        <ecNumber evidence="1">2.1.1.-</ecNumber>
    </submittedName>
</protein>
<sequence length="256" mass="29686">MNHLLKSYPRFWLKSTNAHGVHSPFVYDWVTRCLYDKKDYAAYRLIKAYHKAMRSNHHAIEVKDFGAGSRVFSPNKKRKVSAIAKQAGSTLKRSQLLYRICRYFDIKQAVELGTSLGLGSIGMAANSGTQVHSFEACQATAKLAQNQMQKMQRNNWQLHLGLFKDTLKQVPDKIDLAFIDGHHDEQATYAYFCTLLAHKHNDSVFIIDDIYWSAGMQRAWERIKKHPEVRVSIDCFYWGLVFFRAEQAREEFSIRM</sequence>
<dbReference type="RefSeq" id="WP_379048431.1">
    <property type="nucleotide sequence ID" value="NZ_JBHULZ010000041.1"/>
</dbReference>
<reference evidence="2" key="1">
    <citation type="journal article" date="2019" name="Int. J. Syst. Evol. Microbiol.">
        <title>The Global Catalogue of Microorganisms (GCM) 10K type strain sequencing project: providing services to taxonomists for standard genome sequencing and annotation.</title>
        <authorList>
            <consortium name="The Broad Institute Genomics Platform"/>
            <consortium name="The Broad Institute Genome Sequencing Center for Infectious Disease"/>
            <person name="Wu L."/>
            <person name="Ma J."/>
        </authorList>
    </citation>
    <scope>NUCLEOTIDE SEQUENCE [LARGE SCALE GENOMIC DNA]</scope>
    <source>
        <strain evidence="2">KCTC 42255</strain>
    </source>
</reference>
<dbReference type="Gene3D" id="3.40.50.150">
    <property type="entry name" value="Vaccinia Virus protein VP39"/>
    <property type="match status" value="1"/>
</dbReference>
<dbReference type="Proteomes" id="UP001597357">
    <property type="component" value="Unassembled WGS sequence"/>
</dbReference>
<keyword evidence="1" id="KW-0808">Transferase</keyword>
<proteinExistence type="predicted"/>
<dbReference type="SUPFAM" id="SSF53335">
    <property type="entry name" value="S-adenosyl-L-methionine-dependent methyltransferases"/>
    <property type="match status" value="1"/>
</dbReference>
<dbReference type="EMBL" id="JBHULZ010000041">
    <property type="protein sequence ID" value="MFD2698637.1"/>
    <property type="molecule type" value="Genomic_DNA"/>
</dbReference>
<organism evidence="1 2">
    <name type="scientific">Mesonia sediminis</name>
    <dbReference type="NCBI Taxonomy" id="1703946"/>
    <lineage>
        <taxon>Bacteria</taxon>
        <taxon>Pseudomonadati</taxon>
        <taxon>Bacteroidota</taxon>
        <taxon>Flavobacteriia</taxon>
        <taxon>Flavobacteriales</taxon>
        <taxon>Flavobacteriaceae</taxon>
        <taxon>Mesonia</taxon>
    </lineage>
</organism>
<dbReference type="GO" id="GO:0008168">
    <property type="term" value="F:methyltransferase activity"/>
    <property type="evidence" value="ECO:0007669"/>
    <property type="project" value="UniProtKB-KW"/>
</dbReference>
<evidence type="ECO:0000313" key="2">
    <source>
        <dbReference type="Proteomes" id="UP001597357"/>
    </source>
</evidence>
<dbReference type="GO" id="GO:0032259">
    <property type="term" value="P:methylation"/>
    <property type="evidence" value="ECO:0007669"/>
    <property type="project" value="UniProtKB-KW"/>
</dbReference>
<name>A0ABW5SFX6_9FLAO</name>
<evidence type="ECO:0000313" key="1">
    <source>
        <dbReference type="EMBL" id="MFD2698637.1"/>
    </source>
</evidence>
<accession>A0ABW5SFX6</accession>
<gene>
    <name evidence="1" type="ORF">ACFSQ0_11590</name>
</gene>